<dbReference type="EMBL" id="JASBWU010000005">
    <property type="protein sequence ID" value="KAJ9121649.1"/>
    <property type="molecule type" value="Genomic_DNA"/>
</dbReference>
<protein>
    <submittedName>
        <fullName evidence="1">Uncharacterized protein</fullName>
    </submittedName>
</protein>
<sequence>MVPLTADLAPPEKRGKAISITISGLMLGVLVARVLSGIIAEFSSWRNVYWMSVGLQYLILIMLWWTLPDYPAKVTDVGYLQIVRPLPAVSTGLQPDLYLAALEHGNILVQVPHLAVFTNWWTTLTFLLTDAPYKYTTLEIGLFGLVGLCGVLIAPFTGKLLDGMVGWVGQLAALSIQLCSQVIAVGAAKKNISAVVIVCFILDIGLQMGQVSNGTRIYALDANARARLNSIFIISLFLGQMTGSSAGSSLYDHHGWTASSSLSVGFLVLAFLFLVSRGPHAQKWVGWDGGARLSKVKVEAEQRDTSAQVIDLERLGEKEVSQDRQPELDSDLAKRGGAVACHEGNGGNTSVK</sequence>
<accession>A0ACC2XE38</accession>
<proteinExistence type="predicted"/>
<evidence type="ECO:0000313" key="1">
    <source>
        <dbReference type="EMBL" id="KAJ9121649.1"/>
    </source>
</evidence>
<dbReference type="Proteomes" id="UP001243375">
    <property type="component" value="Unassembled WGS sequence"/>
</dbReference>
<keyword evidence="2" id="KW-1185">Reference proteome</keyword>
<reference evidence="1" key="1">
    <citation type="submission" date="2023-04" db="EMBL/GenBank/DDBJ databases">
        <title>Draft Genome sequencing of Naganishia species isolated from polar environments using Oxford Nanopore Technology.</title>
        <authorList>
            <person name="Leo P."/>
            <person name="Venkateswaran K."/>
        </authorList>
    </citation>
    <scope>NUCLEOTIDE SEQUENCE</scope>
    <source>
        <strain evidence="1">MNA-CCFEE 5425</strain>
    </source>
</reference>
<evidence type="ECO:0000313" key="2">
    <source>
        <dbReference type="Proteomes" id="UP001243375"/>
    </source>
</evidence>
<name>A0ACC2XE38_9TREE</name>
<gene>
    <name evidence="1" type="ORF">QFC22_002269</name>
</gene>
<organism evidence="1 2">
    <name type="scientific">Naganishia vaughanmartiniae</name>
    <dbReference type="NCBI Taxonomy" id="1424756"/>
    <lineage>
        <taxon>Eukaryota</taxon>
        <taxon>Fungi</taxon>
        <taxon>Dikarya</taxon>
        <taxon>Basidiomycota</taxon>
        <taxon>Agaricomycotina</taxon>
        <taxon>Tremellomycetes</taxon>
        <taxon>Filobasidiales</taxon>
        <taxon>Filobasidiaceae</taxon>
        <taxon>Naganishia</taxon>
    </lineage>
</organism>
<comment type="caution">
    <text evidence="1">The sequence shown here is derived from an EMBL/GenBank/DDBJ whole genome shotgun (WGS) entry which is preliminary data.</text>
</comment>